<feature type="compositionally biased region" description="Polar residues" evidence="10">
    <location>
        <begin position="860"/>
        <end position="870"/>
    </location>
</feature>
<evidence type="ECO:0000256" key="6">
    <source>
        <dbReference type="ARBA" id="ARBA00022839"/>
    </source>
</evidence>
<dbReference type="Gene3D" id="1.10.150.80">
    <property type="entry name" value="HRDC domain"/>
    <property type="match status" value="1"/>
</dbReference>
<dbReference type="GO" id="GO:0000467">
    <property type="term" value="P:exonucleolytic trimming to generate mature 3'-end of 5.8S rRNA from tricistronic rRNA transcript (SSU-rRNA, 5.8S rRNA, LSU-rRNA)"/>
    <property type="evidence" value="ECO:0007669"/>
    <property type="project" value="InterPro"/>
</dbReference>
<dbReference type="GO" id="GO:0003727">
    <property type="term" value="F:single-stranded RNA binding"/>
    <property type="evidence" value="ECO:0007669"/>
    <property type="project" value="TreeGrafter"/>
</dbReference>
<keyword evidence="4" id="KW-0378">Hydrolase</keyword>
<feature type="region of interest" description="Disordered" evidence="10">
    <location>
        <begin position="596"/>
        <end position="633"/>
    </location>
</feature>
<evidence type="ECO:0000256" key="1">
    <source>
        <dbReference type="ARBA" id="ARBA00004123"/>
    </source>
</evidence>
<dbReference type="SUPFAM" id="SSF47819">
    <property type="entry name" value="HRDC-like"/>
    <property type="match status" value="1"/>
</dbReference>
<comment type="caution">
    <text evidence="12">The sequence shown here is derived from an EMBL/GenBank/DDBJ whole genome shotgun (WGS) entry which is preliminary data.</text>
</comment>
<dbReference type="FunFam" id="1.10.150.80:FF:000001">
    <property type="entry name" value="Putative exosome component 10"/>
    <property type="match status" value="1"/>
</dbReference>
<feature type="region of interest" description="Disordered" evidence="10">
    <location>
        <begin position="766"/>
        <end position="880"/>
    </location>
</feature>
<dbReference type="InterPro" id="IPR045092">
    <property type="entry name" value="Rrp6-like"/>
</dbReference>
<dbReference type="SMART" id="SM00474">
    <property type="entry name" value="35EXOc"/>
    <property type="match status" value="1"/>
</dbReference>
<keyword evidence="3" id="KW-0540">Nuclease</keyword>
<evidence type="ECO:0000313" key="13">
    <source>
        <dbReference type="Proteomes" id="UP001209878"/>
    </source>
</evidence>
<dbReference type="InterPro" id="IPR012588">
    <property type="entry name" value="Exosome-assoc_fac_Rrp6_N"/>
</dbReference>
<dbReference type="InterPro" id="IPR049559">
    <property type="entry name" value="Rrp6p-like_exo"/>
</dbReference>
<gene>
    <name evidence="12" type="ORF">NP493_80g04024</name>
</gene>
<protein>
    <recommendedName>
        <fullName evidence="9">Exosome complex component 10 homolog</fullName>
    </recommendedName>
</protein>
<accession>A0AAD9UIC8</accession>
<dbReference type="PANTHER" id="PTHR12124">
    <property type="entry name" value="POLYMYOSITIS/SCLERODERMA AUTOANTIGEN-RELATED"/>
    <property type="match status" value="1"/>
</dbReference>
<feature type="domain" description="HRDC" evidence="11">
    <location>
        <begin position="480"/>
        <end position="560"/>
    </location>
</feature>
<keyword evidence="6" id="KW-0269">Exonuclease</keyword>
<dbReference type="CDD" id="cd06147">
    <property type="entry name" value="Rrp6p_like_exo"/>
    <property type="match status" value="1"/>
</dbReference>
<sequence length="880" mass="98474">MAGVGAEKVGPSTNIDDDDTDNVLPGFKDVNSFSKKALQAAMLATKSSNGLPSVGDDFDYYSSFESFRQLMHIEGERILQIIQQIMRYHGAKGNLSTSSEAVELDDKFDVLVDANDQVLEWVGTWLDEASGLKRDKPLIMATATPKAPVASWNRKTPTVTSASKRMPYRLLAARNIQRPQLKFKDKIDNSSRPFVPKLKEKFNALKSLSESLLCDIVEGTVTDTMDDSLCYPHPYQYELDQFQPLDDQLKAVEPKIPADVESTPLTFIDTEDGLQSLCEQLKKEAEIAVDLEHHSYRTFLGITCLMQISTRTQDFLVDTLQLRSELHLLNDVFTDPNIVKVFHGSDMDVEWLQRDLGLYVVNMFDTGQASRVLGLARHSLSYLLAHYCSVQADKQFQLADWRIRPLPEELVMYAREDTHYLMYIYDLMKNELLERGNQHNNLLQAVLTRSHQICAKVYRKPVLRDDSYLELYRRSKKQFSSRQLEALQGIYAWRDGIARAEDESIGYVLPNHMMLQIAEVLPREPQGILACCNPIPPLVKQSLNELMVIIKAARERPLAEMSPAKPQLKPSKQHHPKYDVNNLLHCPHDTSHVDAVSDDDMTGDSKAAVEGVSAKSQVSKTAGNKSSQLGTDDLPPVQIREKAILAALVNTPQRTTRSSMAAQKTAAAITAAFISPFAKYLPPELVKPSSVLKPSVSTSVSSALKLNRKPVIASQQSETSGWKLLPNTVKPPKPSTKPVEKTAAPMKMGNAGKLSVDVIDVDEEDEVIPVRQQIPRSKRPHPERETSKSSETVKPKQRRSVEQFEDFEAHDYSGADLNMFQGGSSGKNRGRKQFDPNKLGQEPKFRGNAKARLKPGMGKKSQTFGRQSGGSKAKIHWPKR</sequence>
<evidence type="ECO:0000256" key="10">
    <source>
        <dbReference type="SAM" id="MobiDB-lite"/>
    </source>
</evidence>
<dbReference type="GO" id="GO:0000166">
    <property type="term" value="F:nucleotide binding"/>
    <property type="evidence" value="ECO:0007669"/>
    <property type="project" value="InterPro"/>
</dbReference>
<dbReference type="Pfam" id="PF00570">
    <property type="entry name" value="HRDC"/>
    <property type="match status" value="1"/>
</dbReference>
<evidence type="ECO:0000256" key="7">
    <source>
        <dbReference type="ARBA" id="ARBA00023242"/>
    </source>
</evidence>
<dbReference type="PANTHER" id="PTHR12124:SF47">
    <property type="entry name" value="EXOSOME COMPONENT 10"/>
    <property type="match status" value="1"/>
</dbReference>
<dbReference type="GO" id="GO:0071039">
    <property type="term" value="P:nuclear polyadenylation-dependent CUT catabolic process"/>
    <property type="evidence" value="ECO:0007669"/>
    <property type="project" value="TreeGrafter"/>
</dbReference>
<keyword evidence="7" id="KW-0539">Nucleus</keyword>
<dbReference type="Pfam" id="PF08066">
    <property type="entry name" value="PMC2NT"/>
    <property type="match status" value="1"/>
</dbReference>
<dbReference type="InterPro" id="IPR002121">
    <property type="entry name" value="HRDC_dom"/>
</dbReference>
<dbReference type="InterPro" id="IPR002562">
    <property type="entry name" value="3'-5'_exonuclease_dom"/>
</dbReference>
<dbReference type="GO" id="GO:0071044">
    <property type="term" value="P:histone mRNA catabolic process"/>
    <property type="evidence" value="ECO:0007669"/>
    <property type="project" value="TreeGrafter"/>
</dbReference>
<keyword evidence="2" id="KW-0698">rRNA processing</keyword>
<dbReference type="GO" id="GO:0071040">
    <property type="term" value="P:nuclear polyadenylation-dependent antisense transcript catabolic process"/>
    <property type="evidence" value="ECO:0007669"/>
    <property type="project" value="TreeGrafter"/>
</dbReference>
<dbReference type="GO" id="GO:0005730">
    <property type="term" value="C:nucleolus"/>
    <property type="evidence" value="ECO:0007669"/>
    <property type="project" value="TreeGrafter"/>
</dbReference>
<organism evidence="12 13">
    <name type="scientific">Ridgeia piscesae</name>
    <name type="common">Tubeworm</name>
    <dbReference type="NCBI Taxonomy" id="27915"/>
    <lineage>
        <taxon>Eukaryota</taxon>
        <taxon>Metazoa</taxon>
        <taxon>Spiralia</taxon>
        <taxon>Lophotrochozoa</taxon>
        <taxon>Annelida</taxon>
        <taxon>Polychaeta</taxon>
        <taxon>Sedentaria</taxon>
        <taxon>Canalipalpata</taxon>
        <taxon>Sabellida</taxon>
        <taxon>Siboglinidae</taxon>
        <taxon>Ridgeia</taxon>
    </lineage>
</organism>
<dbReference type="SMART" id="SM00341">
    <property type="entry name" value="HRDC"/>
    <property type="match status" value="1"/>
</dbReference>
<dbReference type="PROSITE" id="PS50967">
    <property type="entry name" value="HRDC"/>
    <property type="match status" value="1"/>
</dbReference>
<dbReference type="GO" id="GO:0071051">
    <property type="term" value="P:poly(A)-dependent snoRNA 3'-end processing"/>
    <property type="evidence" value="ECO:0007669"/>
    <property type="project" value="TreeGrafter"/>
</dbReference>
<feature type="region of interest" description="Disordered" evidence="10">
    <location>
        <begin position="723"/>
        <end position="743"/>
    </location>
</feature>
<keyword evidence="5" id="KW-0271">Exosome</keyword>
<dbReference type="GO" id="GO:0000176">
    <property type="term" value="C:nuclear exosome (RNase complex)"/>
    <property type="evidence" value="ECO:0007669"/>
    <property type="project" value="InterPro"/>
</dbReference>
<feature type="compositionally biased region" description="Polar residues" evidence="10">
    <location>
        <begin position="614"/>
        <end position="630"/>
    </location>
</feature>
<proteinExistence type="inferred from homology"/>
<dbReference type="InterPro" id="IPR012337">
    <property type="entry name" value="RNaseH-like_sf"/>
</dbReference>
<dbReference type="Proteomes" id="UP001209878">
    <property type="component" value="Unassembled WGS sequence"/>
</dbReference>
<dbReference type="SUPFAM" id="SSF53098">
    <property type="entry name" value="Ribonuclease H-like"/>
    <property type="match status" value="1"/>
</dbReference>
<evidence type="ECO:0000259" key="11">
    <source>
        <dbReference type="PROSITE" id="PS50967"/>
    </source>
</evidence>
<keyword evidence="13" id="KW-1185">Reference proteome</keyword>
<dbReference type="Pfam" id="PF01612">
    <property type="entry name" value="DNA_pol_A_exo1"/>
    <property type="match status" value="1"/>
</dbReference>
<evidence type="ECO:0000256" key="9">
    <source>
        <dbReference type="ARBA" id="ARBA00070365"/>
    </source>
</evidence>
<evidence type="ECO:0000256" key="4">
    <source>
        <dbReference type="ARBA" id="ARBA00022801"/>
    </source>
</evidence>
<evidence type="ECO:0000256" key="3">
    <source>
        <dbReference type="ARBA" id="ARBA00022722"/>
    </source>
</evidence>
<dbReference type="InterPro" id="IPR010997">
    <property type="entry name" value="HRDC-like_sf"/>
</dbReference>
<dbReference type="Gene3D" id="3.30.420.10">
    <property type="entry name" value="Ribonuclease H-like superfamily/Ribonuclease H"/>
    <property type="match status" value="1"/>
</dbReference>
<evidence type="ECO:0000256" key="5">
    <source>
        <dbReference type="ARBA" id="ARBA00022835"/>
    </source>
</evidence>
<dbReference type="GO" id="GO:0071037">
    <property type="term" value="P:nuclear polyadenylation-dependent snRNA catabolic process"/>
    <property type="evidence" value="ECO:0007669"/>
    <property type="project" value="TreeGrafter"/>
</dbReference>
<evidence type="ECO:0000313" key="12">
    <source>
        <dbReference type="EMBL" id="KAK2190435.1"/>
    </source>
</evidence>
<dbReference type="InterPro" id="IPR044876">
    <property type="entry name" value="HRDC_dom_sf"/>
</dbReference>
<dbReference type="AlphaFoldDB" id="A0AAD9UIC8"/>
<dbReference type="GO" id="GO:0071035">
    <property type="term" value="P:nuclear polyadenylation-dependent rRNA catabolic process"/>
    <property type="evidence" value="ECO:0007669"/>
    <property type="project" value="TreeGrafter"/>
</dbReference>
<evidence type="ECO:0000256" key="2">
    <source>
        <dbReference type="ARBA" id="ARBA00022552"/>
    </source>
</evidence>
<dbReference type="FunFam" id="3.30.420.10:FF:000059">
    <property type="entry name" value="Exosome complex exonuclease Rrp6"/>
    <property type="match status" value="1"/>
</dbReference>
<name>A0AAD9UIC8_RIDPI</name>
<feature type="compositionally biased region" description="Basic and acidic residues" evidence="10">
    <location>
        <begin position="780"/>
        <end position="813"/>
    </location>
</feature>
<feature type="region of interest" description="Disordered" evidence="10">
    <location>
        <begin position="1"/>
        <end position="21"/>
    </location>
</feature>
<dbReference type="GO" id="GO:0000175">
    <property type="term" value="F:3'-5'-RNA exonuclease activity"/>
    <property type="evidence" value="ECO:0007669"/>
    <property type="project" value="InterPro"/>
</dbReference>
<reference evidence="12" key="1">
    <citation type="journal article" date="2023" name="Mol. Biol. Evol.">
        <title>Third-Generation Sequencing Reveals the Adaptive Role of the Epigenome in Three Deep-Sea Polychaetes.</title>
        <authorList>
            <person name="Perez M."/>
            <person name="Aroh O."/>
            <person name="Sun Y."/>
            <person name="Lan Y."/>
            <person name="Juniper S.K."/>
            <person name="Young C.R."/>
            <person name="Angers B."/>
            <person name="Qian P.Y."/>
        </authorList>
    </citation>
    <scope>NUCLEOTIDE SEQUENCE</scope>
    <source>
        <strain evidence="12">R07B-5</strain>
    </source>
</reference>
<comment type="subcellular location">
    <subcellularLocation>
        <location evidence="1">Nucleus</location>
    </subcellularLocation>
</comment>
<dbReference type="GO" id="GO:0071038">
    <property type="term" value="P:TRAMP-dependent tRNA surveillance pathway"/>
    <property type="evidence" value="ECO:0007669"/>
    <property type="project" value="TreeGrafter"/>
</dbReference>
<evidence type="ECO:0000256" key="8">
    <source>
        <dbReference type="ARBA" id="ARBA00043957"/>
    </source>
</evidence>
<dbReference type="GO" id="GO:0071036">
    <property type="term" value="P:nuclear polyadenylation-dependent snoRNA catabolic process"/>
    <property type="evidence" value="ECO:0007669"/>
    <property type="project" value="TreeGrafter"/>
</dbReference>
<dbReference type="InterPro" id="IPR036397">
    <property type="entry name" value="RNaseH_sf"/>
</dbReference>
<comment type="similarity">
    <text evidence="8">Belongs to the exosome component 10/RRP6 family.</text>
</comment>
<dbReference type="EMBL" id="JAODUO010000080">
    <property type="protein sequence ID" value="KAK2190435.1"/>
    <property type="molecule type" value="Genomic_DNA"/>
</dbReference>